<dbReference type="Pfam" id="PF14559">
    <property type="entry name" value="TPR_19"/>
    <property type="match status" value="1"/>
</dbReference>
<feature type="signal peptide" evidence="2">
    <location>
        <begin position="1"/>
        <end position="20"/>
    </location>
</feature>
<evidence type="ECO:0000256" key="2">
    <source>
        <dbReference type="SAM" id="SignalP"/>
    </source>
</evidence>
<comment type="caution">
    <text evidence="3">The sequence shown here is derived from an EMBL/GenBank/DDBJ whole genome shotgun (WGS) entry which is preliminary data.</text>
</comment>
<dbReference type="AlphaFoldDB" id="A0A2G6MT23"/>
<dbReference type="EMBL" id="PDTI01000012">
    <property type="protein sequence ID" value="PIE63247.1"/>
    <property type="molecule type" value="Genomic_DNA"/>
</dbReference>
<dbReference type="SUPFAM" id="SSF48452">
    <property type="entry name" value="TPR-like"/>
    <property type="match status" value="1"/>
</dbReference>
<dbReference type="InterPro" id="IPR011990">
    <property type="entry name" value="TPR-like_helical_dom_sf"/>
</dbReference>
<gene>
    <name evidence="3" type="ORF">CSA25_01285</name>
</gene>
<dbReference type="PROSITE" id="PS51257">
    <property type="entry name" value="PROKAR_LIPOPROTEIN"/>
    <property type="match status" value="1"/>
</dbReference>
<organism evidence="3 4">
    <name type="scientific">Desulfobacter postgatei</name>
    <dbReference type="NCBI Taxonomy" id="2293"/>
    <lineage>
        <taxon>Bacteria</taxon>
        <taxon>Pseudomonadati</taxon>
        <taxon>Thermodesulfobacteriota</taxon>
        <taxon>Desulfobacteria</taxon>
        <taxon>Desulfobacterales</taxon>
        <taxon>Desulfobacteraceae</taxon>
        <taxon>Desulfobacter</taxon>
    </lineage>
</organism>
<evidence type="ECO:0000256" key="1">
    <source>
        <dbReference type="SAM" id="MobiDB-lite"/>
    </source>
</evidence>
<keyword evidence="2" id="KW-0732">Signal</keyword>
<feature type="region of interest" description="Disordered" evidence="1">
    <location>
        <begin position="48"/>
        <end position="67"/>
    </location>
</feature>
<name>A0A2G6MT23_9BACT</name>
<evidence type="ECO:0008006" key="5">
    <source>
        <dbReference type="Google" id="ProtNLM"/>
    </source>
</evidence>
<accession>A0A2G6MT23</accession>
<evidence type="ECO:0000313" key="3">
    <source>
        <dbReference type="EMBL" id="PIE63247.1"/>
    </source>
</evidence>
<reference evidence="3 4" key="1">
    <citation type="submission" date="2017-10" db="EMBL/GenBank/DDBJ databases">
        <title>Novel microbial diversity and functional potential in the marine mammal oral microbiome.</title>
        <authorList>
            <person name="Dudek N.K."/>
            <person name="Sun C.L."/>
            <person name="Burstein D."/>
            <person name="Kantor R.S."/>
            <person name="Aliaga Goltsman D.S."/>
            <person name="Bik E.M."/>
            <person name="Thomas B.C."/>
            <person name="Banfield J.F."/>
            <person name="Relman D.A."/>
        </authorList>
    </citation>
    <scope>NUCLEOTIDE SEQUENCE [LARGE SCALE GENOMIC DNA]</scope>
    <source>
        <strain evidence="3">DOLJORAL78_47_202</strain>
    </source>
</reference>
<dbReference type="Gene3D" id="1.25.40.10">
    <property type="entry name" value="Tetratricopeptide repeat domain"/>
    <property type="match status" value="1"/>
</dbReference>
<proteinExistence type="predicted"/>
<feature type="chain" id="PRO_5013882617" description="Tetratricopeptide repeat protein" evidence="2">
    <location>
        <begin position="21"/>
        <end position="168"/>
    </location>
</feature>
<protein>
    <recommendedName>
        <fullName evidence="5">Tetratricopeptide repeat protein</fullName>
    </recommendedName>
</protein>
<dbReference type="Proteomes" id="UP000231203">
    <property type="component" value="Unassembled WGS sequence"/>
</dbReference>
<evidence type="ECO:0000313" key="4">
    <source>
        <dbReference type="Proteomes" id="UP000231203"/>
    </source>
</evidence>
<sequence>MKTYFVSFIALALIVLSACAPKRPVPVQQSHLPPESVPEIGRSVTRQNTMAPNDPVISGKKEEPGPLLSAVRPVQRPRPKALTRMIRNAENQLKNRQAQRAFSTLEQALYIDGQDPLIWHLMARAQLDQGNVVQAISLAKKSNSLAAAYPEVKRKNANLLRKATGRNY</sequence>